<proteinExistence type="predicted"/>
<dbReference type="InterPro" id="IPR000504">
    <property type="entry name" value="RRM_dom"/>
</dbReference>
<dbReference type="AlphaFoldDB" id="A0A979FHP2"/>
<organism evidence="4 5">
    <name type="scientific">Hyalella azteca</name>
    <name type="common">Amphipod</name>
    <dbReference type="NCBI Taxonomy" id="294128"/>
    <lineage>
        <taxon>Eukaryota</taxon>
        <taxon>Metazoa</taxon>
        <taxon>Ecdysozoa</taxon>
        <taxon>Arthropoda</taxon>
        <taxon>Crustacea</taxon>
        <taxon>Multicrustacea</taxon>
        <taxon>Malacostraca</taxon>
        <taxon>Eumalacostraca</taxon>
        <taxon>Peracarida</taxon>
        <taxon>Amphipoda</taxon>
        <taxon>Senticaudata</taxon>
        <taxon>Talitrida</taxon>
        <taxon>Talitroidea</taxon>
        <taxon>Hyalellidae</taxon>
        <taxon>Hyalella</taxon>
    </lineage>
</organism>
<dbReference type="GO" id="GO:0097157">
    <property type="term" value="F:pre-mRNA intronic binding"/>
    <property type="evidence" value="ECO:0007669"/>
    <property type="project" value="TreeGrafter"/>
</dbReference>
<accession>A0A979FHP2</accession>
<dbReference type="GO" id="GO:0030626">
    <property type="term" value="F:U12 snRNA binding"/>
    <property type="evidence" value="ECO:0007669"/>
    <property type="project" value="TreeGrafter"/>
</dbReference>
<dbReference type="SUPFAM" id="SSF54928">
    <property type="entry name" value="RNA-binding domain, RBD"/>
    <property type="match status" value="1"/>
</dbReference>
<sequence>MAQINYSSADFHRYRNEICDEAIISASRTTVQEQILQQCLEKFYRKPSDVNSYTKSKNFVASSSAQDDTNHQNVSGLMDCAVLKEMLASSKSKRTLSEMGVGQEEINILMNLFSNKRPQPGVDGNQRDYTEKLTCLLEKLSKPILSPLERFKESVVFEGRQEFEAAVRDGLVGRELQCQQRLLGANFSGNAFVSMKPKRRPAIHPEHPLNHLADVEQQLLVKKRRVQQNDLSIDCDSSGVKCYASAVCSEDTNEKLSDGINSYNDLSPNHSRRKTLWDVKETNEKSTFPDKDVVAALCDSGTKRKAVSKEFVLLPKSDELLPVSLIKEHCASTEEILKAFPNHVRGTPSNILYLKNLHKKVTPQDLASLFGNFDNGSVRSTYRLMKGRMRGQAFIKLSSVATATEALDNCQGFRLKGKPLIIEFGKKS</sequence>
<dbReference type="GO" id="GO:0005689">
    <property type="term" value="C:U12-type spliceosomal complex"/>
    <property type="evidence" value="ECO:0007669"/>
    <property type="project" value="TreeGrafter"/>
</dbReference>
<evidence type="ECO:0000313" key="4">
    <source>
        <dbReference type="Proteomes" id="UP000694843"/>
    </source>
</evidence>
<dbReference type="GeneID" id="125177821"/>
<protein>
    <submittedName>
        <fullName evidence="5">RNA-binding protein 41-like</fullName>
    </submittedName>
</protein>
<dbReference type="SMART" id="SM00360">
    <property type="entry name" value="RRM"/>
    <property type="match status" value="1"/>
</dbReference>
<dbReference type="Gene3D" id="3.30.70.330">
    <property type="match status" value="1"/>
</dbReference>
<dbReference type="KEGG" id="hazt:125177821"/>
<dbReference type="PROSITE" id="PS50102">
    <property type="entry name" value="RRM"/>
    <property type="match status" value="1"/>
</dbReference>
<keyword evidence="1 2" id="KW-0694">RNA-binding</keyword>
<dbReference type="OrthoDB" id="448399at2759"/>
<evidence type="ECO:0000259" key="3">
    <source>
        <dbReference type="PROSITE" id="PS50102"/>
    </source>
</evidence>
<evidence type="ECO:0000313" key="5">
    <source>
        <dbReference type="RefSeq" id="XP_047736247.1"/>
    </source>
</evidence>
<dbReference type="InterPro" id="IPR045164">
    <property type="entry name" value="RBM41/RNPC3"/>
</dbReference>
<keyword evidence="4" id="KW-1185">Reference proteome</keyword>
<dbReference type="RefSeq" id="XP_047736247.1">
    <property type="nucleotide sequence ID" value="XM_047880291.1"/>
</dbReference>
<feature type="domain" description="RRM" evidence="3">
    <location>
        <begin position="350"/>
        <end position="427"/>
    </location>
</feature>
<dbReference type="InterPro" id="IPR035979">
    <property type="entry name" value="RBD_domain_sf"/>
</dbReference>
<dbReference type="PANTHER" id="PTHR16105">
    <property type="entry name" value="RNA-BINDING REGION-CONTAINING PROTEIN 3"/>
    <property type="match status" value="1"/>
</dbReference>
<dbReference type="InterPro" id="IPR012677">
    <property type="entry name" value="Nucleotide-bd_a/b_plait_sf"/>
</dbReference>
<dbReference type="Proteomes" id="UP000694843">
    <property type="component" value="Unplaced"/>
</dbReference>
<evidence type="ECO:0000256" key="1">
    <source>
        <dbReference type="ARBA" id="ARBA00022884"/>
    </source>
</evidence>
<gene>
    <name evidence="5" type="primary">LOC125177821</name>
</gene>
<dbReference type="GO" id="GO:0000398">
    <property type="term" value="P:mRNA splicing, via spliceosome"/>
    <property type="evidence" value="ECO:0007669"/>
    <property type="project" value="TreeGrafter"/>
</dbReference>
<reference evidence="5" key="1">
    <citation type="submission" date="2025-08" db="UniProtKB">
        <authorList>
            <consortium name="RefSeq"/>
        </authorList>
    </citation>
    <scope>IDENTIFICATION</scope>
    <source>
        <tissue evidence="5">Whole organism</tissue>
    </source>
</reference>
<name>A0A979FHP2_HYAAZ</name>
<dbReference type="PANTHER" id="PTHR16105:SF2">
    <property type="entry name" value="RNA-BINDING PROTEIN 41"/>
    <property type="match status" value="1"/>
</dbReference>
<dbReference type="Pfam" id="PF00076">
    <property type="entry name" value="RRM_1"/>
    <property type="match status" value="1"/>
</dbReference>
<evidence type="ECO:0000256" key="2">
    <source>
        <dbReference type="PROSITE-ProRule" id="PRU00176"/>
    </source>
</evidence>